<proteinExistence type="predicted"/>
<sequence length="150" mass="17524">MPESIVRRLAEFSRMDNPEKLTSWMTATIGEAMTVIHGRHRSYHLLVHHAMTQIRQNYHAGLSLKTLASAFNVSPAYLGQLFKEETGKYFHDYLIQTRLQESRTLLVDTDLKVGEIARRIGIPNQSYFNRIFKNEYGVSPMEYRHRTQRP</sequence>
<dbReference type="PROSITE" id="PS50943">
    <property type="entry name" value="HTH_CROC1"/>
    <property type="match status" value="1"/>
</dbReference>
<comment type="caution">
    <text evidence="6">The sequence shown here is derived from an EMBL/GenBank/DDBJ whole genome shotgun (WGS) entry which is preliminary data.</text>
</comment>
<dbReference type="PRINTS" id="PR00032">
    <property type="entry name" value="HTHARAC"/>
</dbReference>
<keyword evidence="7" id="KW-1185">Reference proteome</keyword>
<dbReference type="EMBL" id="JAPDIA010000008">
    <property type="protein sequence ID" value="MDG0812269.1"/>
    <property type="molecule type" value="Genomic_DNA"/>
</dbReference>
<evidence type="ECO:0000259" key="5">
    <source>
        <dbReference type="PROSITE" id="PS50943"/>
    </source>
</evidence>
<gene>
    <name evidence="6" type="ORF">OMP40_25130</name>
</gene>
<reference evidence="6" key="1">
    <citation type="submission" date="2022-10" db="EMBL/GenBank/DDBJ databases">
        <title>Comparative genomic analysis of Cohnella hashimotonis sp. nov., isolated from the International Space Station.</title>
        <authorList>
            <person name="Simpson A."/>
            <person name="Venkateswaran K."/>
        </authorList>
    </citation>
    <scope>NUCLEOTIDE SEQUENCE</scope>
    <source>
        <strain evidence="6">DSM 28161</strain>
    </source>
</reference>
<dbReference type="PROSITE" id="PS00041">
    <property type="entry name" value="HTH_ARAC_FAMILY_1"/>
    <property type="match status" value="1"/>
</dbReference>
<dbReference type="PANTHER" id="PTHR43280:SF2">
    <property type="entry name" value="HTH-TYPE TRANSCRIPTIONAL REGULATOR EXSA"/>
    <property type="match status" value="1"/>
</dbReference>
<keyword evidence="3" id="KW-0804">Transcription</keyword>
<name>A0A9X4KW32_9BACL</name>
<dbReference type="SUPFAM" id="SSF46689">
    <property type="entry name" value="Homeodomain-like"/>
    <property type="match status" value="2"/>
</dbReference>
<dbReference type="InterPro" id="IPR018060">
    <property type="entry name" value="HTH_AraC"/>
</dbReference>
<evidence type="ECO:0000256" key="1">
    <source>
        <dbReference type="ARBA" id="ARBA00023015"/>
    </source>
</evidence>
<protein>
    <submittedName>
        <fullName evidence="6">AraC family transcriptional regulator</fullName>
    </submittedName>
</protein>
<feature type="domain" description="HTH araC/xylS-type" evidence="4">
    <location>
        <begin position="48"/>
        <end position="146"/>
    </location>
</feature>
<dbReference type="PROSITE" id="PS01124">
    <property type="entry name" value="HTH_ARAC_FAMILY_2"/>
    <property type="match status" value="1"/>
</dbReference>
<dbReference type="InterPro" id="IPR001387">
    <property type="entry name" value="Cro/C1-type_HTH"/>
</dbReference>
<dbReference type="Proteomes" id="UP001153404">
    <property type="component" value="Unassembled WGS sequence"/>
</dbReference>
<keyword evidence="1" id="KW-0805">Transcription regulation</keyword>
<dbReference type="SMART" id="SM00342">
    <property type="entry name" value="HTH_ARAC"/>
    <property type="match status" value="1"/>
</dbReference>
<evidence type="ECO:0000259" key="4">
    <source>
        <dbReference type="PROSITE" id="PS01124"/>
    </source>
</evidence>
<evidence type="ECO:0000256" key="2">
    <source>
        <dbReference type="ARBA" id="ARBA00023125"/>
    </source>
</evidence>
<keyword evidence="2" id="KW-0238">DNA-binding</keyword>
<dbReference type="RefSeq" id="WP_277535490.1">
    <property type="nucleotide sequence ID" value="NZ_JAPDIA010000008.1"/>
</dbReference>
<dbReference type="InterPro" id="IPR009057">
    <property type="entry name" value="Homeodomain-like_sf"/>
</dbReference>
<dbReference type="GO" id="GO:0043565">
    <property type="term" value="F:sequence-specific DNA binding"/>
    <property type="evidence" value="ECO:0007669"/>
    <property type="project" value="InterPro"/>
</dbReference>
<evidence type="ECO:0000256" key="3">
    <source>
        <dbReference type="ARBA" id="ARBA00023163"/>
    </source>
</evidence>
<accession>A0A9X4KW32</accession>
<dbReference type="GO" id="GO:0003700">
    <property type="term" value="F:DNA-binding transcription factor activity"/>
    <property type="evidence" value="ECO:0007669"/>
    <property type="project" value="InterPro"/>
</dbReference>
<dbReference type="Gene3D" id="1.10.10.60">
    <property type="entry name" value="Homeodomain-like"/>
    <property type="match status" value="2"/>
</dbReference>
<dbReference type="PANTHER" id="PTHR43280">
    <property type="entry name" value="ARAC-FAMILY TRANSCRIPTIONAL REGULATOR"/>
    <property type="match status" value="1"/>
</dbReference>
<dbReference type="InterPro" id="IPR018062">
    <property type="entry name" value="HTH_AraC-typ_CS"/>
</dbReference>
<organism evidence="6 7">
    <name type="scientific">Cohnella rhizosphaerae</name>
    <dbReference type="NCBI Taxonomy" id="1457232"/>
    <lineage>
        <taxon>Bacteria</taxon>
        <taxon>Bacillati</taxon>
        <taxon>Bacillota</taxon>
        <taxon>Bacilli</taxon>
        <taxon>Bacillales</taxon>
        <taxon>Paenibacillaceae</taxon>
        <taxon>Cohnella</taxon>
    </lineage>
</organism>
<evidence type="ECO:0000313" key="6">
    <source>
        <dbReference type="EMBL" id="MDG0812269.1"/>
    </source>
</evidence>
<dbReference type="InterPro" id="IPR020449">
    <property type="entry name" value="Tscrpt_reg_AraC-type_HTH"/>
</dbReference>
<dbReference type="Pfam" id="PF12833">
    <property type="entry name" value="HTH_18"/>
    <property type="match status" value="1"/>
</dbReference>
<evidence type="ECO:0000313" key="7">
    <source>
        <dbReference type="Proteomes" id="UP001153404"/>
    </source>
</evidence>
<feature type="domain" description="HTH cro/C1-type" evidence="5">
    <location>
        <begin position="64"/>
        <end position="78"/>
    </location>
</feature>
<dbReference type="AlphaFoldDB" id="A0A9X4KW32"/>